<name>A0A2K3LZJ2_TRIPR</name>
<proteinExistence type="predicted"/>
<evidence type="ECO:0000313" key="2">
    <source>
        <dbReference type="EMBL" id="PNX83949.1"/>
    </source>
</evidence>
<dbReference type="NCBIfam" id="TIGR01640">
    <property type="entry name" value="F_box_assoc_1"/>
    <property type="match status" value="1"/>
</dbReference>
<reference evidence="2 3" key="2">
    <citation type="journal article" date="2017" name="Front. Plant Sci.">
        <title>Gene Classification and Mining of Molecular Markers Useful in Red Clover (Trifolium pratense) Breeding.</title>
        <authorList>
            <person name="Istvanek J."/>
            <person name="Dluhosova J."/>
            <person name="Dluhos P."/>
            <person name="Patkova L."/>
            <person name="Nedelnik J."/>
            <person name="Repkova J."/>
        </authorList>
    </citation>
    <scope>NUCLEOTIDE SEQUENCE [LARGE SCALE GENOMIC DNA]</scope>
    <source>
        <strain evidence="3">cv. Tatra</strain>
        <tissue evidence="2">Young leaves</tissue>
    </source>
</reference>
<dbReference type="STRING" id="57577.A0A2K3LZJ2"/>
<dbReference type="PANTHER" id="PTHR31672">
    <property type="entry name" value="BNACNNG10540D PROTEIN"/>
    <property type="match status" value="1"/>
</dbReference>
<dbReference type="PROSITE" id="PS50181">
    <property type="entry name" value="FBOX"/>
    <property type="match status" value="1"/>
</dbReference>
<accession>A0A2K3LZJ2</accession>
<evidence type="ECO:0000259" key="1">
    <source>
        <dbReference type="PROSITE" id="PS50181"/>
    </source>
</evidence>
<dbReference type="PANTHER" id="PTHR31672:SF13">
    <property type="entry name" value="F-BOX PROTEIN CPR30-LIKE"/>
    <property type="match status" value="1"/>
</dbReference>
<reference evidence="2 3" key="1">
    <citation type="journal article" date="2014" name="Am. J. Bot.">
        <title>Genome assembly and annotation for red clover (Trifolium pratense; Fabaceae).</title>
        <authorList>
            <person name="Istvanek J."/>
            <person name="Jaros M."/>
            <person name="Krenek A."/>
            <person name="Repkova J."/>
        </authorList>
    </citation>
    <scope>NUCLEOTIDE SEQUENCE [LARGE SCALE GENOMIC DNA]</scope>
    <source>
        <strain evidence="3">cv. Tatra</strain>
        <tissue evidence="2">Young leaves</tissue>
    </source>
</reference>
<dbReference type="CDD" id="cd22157">
    <property type="entry name" value="F-box_AtFBW1-like"/>
    <property type="match status" value="1"/>
</dbReference>
<dbReference type="Pfam" id="PF00646">
    <property type="entry name" value="F-box"/>
    <property type="match status" value="1"/>
</dbReference>
<organism evidence="2 3">
    <name type="scientific">Trifolium pratense</name>
    <name type="common">Red clover</name>
    <dbReference type="NCBI Taxonomy" id="57577"/>
    <lineage>
        <taxon>Eukaryota</taxon>
        <taxon>Viridiplantae</taxon>
        <taxon>Streptophyta</taxon>
        <taxon>Embryophyta</taxon>
        <taxon>Tracheophyta</taxon>
        <taxon>Spermatophyta</taxon>
        <taxon>Magnoliopsida</taxon>
        <taxon>eudicotyledons</taxon>
        <taxon>Gunneridae</taxon>
        <taxon>Pentapetalae</taxon>
        <taxon>rosids</taxon>
        <taxon>fabids</taxon>
        <taxon>Fabales</taxon>
        <taxon>Fabaceae</taxon>
        <taxon>Papilionoideae</taxon>
        <taxon>50 kb inversion clade</taxon>
        <taxon>NPAAA clade</taxon>
        <taxon>Hologalegina</taxon>
        <taxon>IRL clade</taxon>
        <taxon>Trifolieae</taxon>
        <taxon>Trifolium</taxon>
    </lineage>
</organism>
<dbReference type="SUPFAM" id="SSF81383">
    <property type="entry name" value="F-box domain"/>
    <property type="match status" value="1"/>
</dbReference>
<dbReference type="AlphaFoldDB" id="A0A2K3LZJ2"/>
<feature type="domain" description="F-box" evidence="1">
    <location>
        <begin position="9"/>
        <end position="53"/>
    </location>
</feature>
<dbReference type="Gene3D" id="1.20.1280.50">
    <property type="match status" value="1"/>
</dbReference>
<dbReference type="InterPro" id="IPR006527">
    <property type="entry name" value="F-box-assoc_dom_typ1"/>
</dbReference>
<dbReference type="SMART" id="SM00256">
    <property type="entry name" value="FBOX"/>
    <property type="match status" value="1"/>
</dbReference>
<dbReference type="InterPro" id="IPR036047">
    <property type="entry name" value="F-box-like_dom_sf"/>
</dbReference>
<dbReference type="InterPro" id="IPR001810">
    <property type="entry name" value="F-box_dom"/>
</dbReference>
<dbReference type="InterPro" id="IPR011043">
    <property type="entry name" value="Gal_Oxase/kelch_b-propeller"/>
</dbReference>
<comment type="caution">
    <text evidence="2">The sequence shown here is derived from an EMBL/GenBank/DDBJ whole genome shotgun (WGS) entry which is preliminary data.</text>
</comment>
<dbReference type="SUPFAM" id="SSF50965">
    <property type="entry name" value="Galactose oxidase, central domain"/>
    <property type="match status" value="1"/>
</dbReference>
<dbReference type="InterPro" id="IPR050796">
    <property type="entry name" value="SCF_F-box_component"/>
</dbReference>
<dbReference type="Proteomes" id="UP000236291">
    <property type="component" value="Unassembled WGS sequence"/>
</dbReference>
<protein>
    <submittedName>
        <fullName evidence="2">F-box/kelch-repeat protein</fullName>
    </submittedName>
</protein>
<dbReference type="EMBL" id="ASHM01045244">
    <property type="protein sequence ID" value="PNX83949.1"/>
    <property type="molecule type" value="Genomic_DNA"/>
</dbReference>
<sequence>MEKKKPPYLPSELVIQILVRLPVKSLIRFKCVSKSWLTLISDPNFANSHFQLTAPHTRRILAISSLSHEIQSIDFESSVNHEYTSLTLNLNSPPPFSFPLEIEGSCRGFLFLRHYSKFYLWNPSTGFHRQIPESPFHSKFDVRTGCFPCVYGFGYDQSRDDYLLVLLSSKTKHDLWSYLEFFSLRDNTWKEIKGTHFPYNNANYDPGPGTLFNGAIHWLGNVIVVFDLMERKLSGMNLPDDLEHAPGYLENFLV</sequence>
<gene>
    <name evidence="2" type="ORF">L195_g040000</name>
</gene>
<dbReference type="Pfam" id="PF07734">
    <property type="entry name" value="FBA_1"/>
    <property type="match status" value="1"/>
</dbReference>
<dbReference type="InterPro" id="IPR017451">
    <property type="entry name" value="F-box-assoc_interact_dom"/>
</dbReference>
<evidence type="ECO:0000313" key="3">
    <source>
        <dbReference type="Proteomes" id="UP000236291"/>
    </source>
</evidence>